<gene>
    <name evidence="1" type="ORF">BR63_09085</name>
</gene>
<keyword evidence="2" id="KW-1185">Reference proteome</keyword>
<protein>
    <submittedName>
        <fullName evidence="1">DUF1847 domain-containing protein</fullName>
    </submittedName>
</protein>
<dbReference type="RefSeq" id="WP_034422200.1">
    <property type="nucleotide sequence ID" value="NZ_CP045798.1"/>
</dbReference>
<dbReference type="InterPro" id="IPR014997">
    <property type="entry name" value="DUF1847"/>
</dbReference>
<dbReference type="KEGG" id="tfr:BR63_09085"/>
<dbReference type="Proteomes" id="UP000515847">
    <property type="component" value="Chromosome"/>
</dbReference>
<proteinExistence type="predicted"/>
<reference evidence="1 2" key="1">
    <citation type="journal article" date="2019" name="Front. Microbiol.">
        <title>Thermoanaerosceptrum fracticalcis gen. nov. sp. nov., a Novel Fumarate-Fermenting Microorganism From a Deep Fractured Carbonate Aquifer of the US Great Basin.</title>
        <authorList>
            <person name="Hamilton-Brehm S.D."/>
            <person name="Stewart L.E."/>
            <person name="Zavarin M."/>
            <person name="Caldwell M."/>
            <person name="Lawson P.A."/>
            <person name="Onstott T.C."/>
            <person name="Grzymski J."/>
            <person name="Neveux I."/>
            <person name="Lollar B.S."/>
            <person name="Russell C.E."/>
            <person name="Moser D.P."/>
        </authorList>
    </citation>
    <scope>NUCLEOTIDE SEQUENCE [LARGE SCALE GENOMIC DNA]</scope>
    <source>
        <strain evidence="1 2">DRI-13</strain>
    </source>
</reference>
<dbReference type="EMBL" id="CP045798">
    <property type="protein sequence ID" value="QNB46453.1"/>
    <property type="molecule type" value="Genomic_DNA"/>
</dbReference>
<organism evidence="1 2">
    <name type="scientific">Thermanaerosceptrum fracticalcis</name>
    <dbReference type="NCBI Taxonomy" id="1712410"/>
    <lineage>
        <taxon>Bacteria</taxon>
        <taxon>Bacillati</taxon>
        <taxon>Bacillota</taxon>
        <taxon>Clostridia</taxon>
        <taxon>Eubacteriales</taxon>
        <taxon>Peptococcaceae</taxon>
        <taxon>Thermanaerosceptrum</taxon>
    </lineage>
</organism>
<sequence length="206" mass="23112">MFTCAECEKLSCREGRTDQLPKNCPGRLTTLQEEIRKEYRDEILLFARQAALTESKGYCQWTRVQEIIYFCKEMGYHKLGIAFCIGLKQEARMLAKILRSHGFDVVSVVCKNGGTPKSFLGIPEQDKVRPGQFEAMCNPISQAKLLNQAGVDFNIVVGLCVGHDSLFFKYAEAPTTVLVAKDRVLAHNPAGALYCADGYFKNKLFL</sequence>
<dbReference type="Pfam" id="PF08901">
    <property type="entry name" value="DUF1847"/>
    <property type="match status" value="1"/>
</dbReference>
<dbReference type="OrthoDB" id="9795204at2"/>
<name>A0A7G6E2Z9_THEFR</name>
<dbReference type="AlphaFoldDB" id="A0A7G6E2Z9"/>
<evidence type="ECO:0000313" key="1">
    <source>
        <dbReference type="EMBL" id="QNB46453.1"/>
    </source>
</evidence>
<accession>A0A7G6E2Z9</accession>
<evidence type="ECO:0000313" key="2">
    <source>
        <dbReference type="Proteomes" id="UP000515847"/>
    </source>
</evidence>